<name>A0A0P9CJ67_9BACL</name>
<reference evidence="2 3" key="1">
    <citation type="submission" date="2015-09" db="EMBL/GenBank/DDBJ databases">
        <title>Draft genome sequence of Alicyclobacillus ferrooxydans DSM 22381.</title>
        <authorList>
            <person name="Hemp J."/>
        </authorList>
    </citation>
    <scope>NUCLEOTIDE SEQUENCE [LARGE SCALE GENOMIC DNA]</scope>
    <source>
        <strain evidence="2 3">TC-34</strain>
    </source>
</reference>
<dbReference type="PATRIC" id="fig|471514.4.peg.406"/>
<proteinExistence type="predicted"/>
<organism evidence="2 3">
    <name type="scientific">Alicyclobacillus ferrooxydans</name>
    <dbReference type="NCBI Taxonomy" id="471514"/>
    <lineage>
        <taxon>Bacteria</taxon>
        <taxon>Bacillati</taxon>
        <taxon>Bacillota</taxon>
        <taxon>Bacilli</taxon>
        <taxon>Bacillales</taxon>
        <taxon>Alicyclobacillaceae</taxon>
        <taxon>Alicyclobacillus</taxon>
    </lineage>
</organism>
<evidence type="ECO:0000313" key="3">
    <source>
        <dbReference type="Proteomes" id="UP000050482"/>
    </source>
</evidence>
<dbReference type="RefSeq" id="WP_054967493.1">
    <property type="nucleotide sequence ID" value="NZ_LJCO01000008.1"/>
</dbReference>
<comment type="caution">
    <text evidence="2">The sequence shown here is derived from an EMBL/GenBank/DDBJ whole genome shotgun (WGS) entry which is preliminary data.</text>
</comment>
<sequence>MSQEIGLLGTQPKQEQPDVQPCILPLVVLFSIAAQENRSGAGTRRVGSGYDAGPQGVPMARPGSGPWGPRARRVAPGVPMQGMNVRRRRFY</sequence>
<keyword evidence="3" id="KW-1185">Reference proteome</keyword>
<accession>A0A0P9CJ67</accession>
<feature type="region of interest" description="Disordered" evidence="1">
    <location>
        <begin position="38"/>
        <end position="79"/>
    </location>
</feature>
<evidence type="ECO:0000256" key="1">
    <source>
        <dbReference type="SAM" id="MobiDB-lite"/>
    </source>
</evidence>
<dbReference type="EMBL" id="LJCO01000008">
    <property type="protein sequence ID" value="KPV45697.1"/>
    <property type="molecule type" value="Genomic_DNA"/>
</dbReference>
<dbReference type="AlphaFoldDB" id="A0A0P9CJ67"/>
<evidence type="ECO:0000313" key="2">
    <source>
        <dbReference type="EMBL" id="KPV45697.1"/>
    </source>
</evidence>
<gene>
    <name evidence="2" type="ORF">AN477_01985</name>
</gene>
<protein>
    <submittedName>
        <fullName evidence="2">Uncharacterized protein</fullName>
    </submittedName>
</protein>
<dbReference type="Proteomes" id="UP000050482">
    <property type="component" value="Unassembled WGS sequence"/>
</dbReference>